<dbReference type="EMBL" id="JAHWDF010000004">
    <property type="protein sequence ID" value="MBW2961259.1"/>
    <property type="molecule type" value="Genomic_DNA"/>
</dbReference>
<reference evidence="3 4" key="1">
    <citation type="submission" date="2021-07" db="EMBL/GenBank/DDBJ databases">
        <title>Mesonia aestuariivivens sp. nov., isolated from a tidal flat.</title>
        <authorList>
            <person name="Kim Y.-O."/>
            <person name="Yoon J.-H."/>
        </authorList>
    </citation>
    <scope>NUCLEOTIDE SEQUENCE [LARGE SCALE GENOMIC DNA]</scope>
    <source>
        <strain evidence="3 4">JHPTF-M18</strain>
    </source>
</reference>
<gene>
    <name evidence="3" type="ORF">KW502_05555</name>
</gene>
<evidence type="ECO:0000313" key="3">
    <source>
        <dbReference type="EMBL" id="MBW2961259.1"/>
    </source>
</evidence>
<evidence type="ECO:0000256" key="2">
    <source>
        <dbReference type="SAM" id="SignalP"/>
    </source>
</evidence>
<keyword evidence="1" id="KW-0812">Transmembrane</keyword>
<dbReference type="RefSeq" id="WP_219039539.1">
    <property type="nucleotide sequence ID" value="NZ_JAHWDF010000004.1"/>
</dbReference>
<protein>
    <submittedName>
        <fullName evidence="3">Uncharacterized protein</fullName>
    </submittedName>
</protein>
<comment type="caution">
    <text evidence="3">The sequence shown here is derived from an EMBL/GenBank/DDBJ whole genome shotgun (WGS) entry which is preliminary data.</text>
</comment>
<evidence type="ECO:0000256" key="1">
    <source>
        <dbReference type="SAM" id="Phobius"/>
    </source>
</evidence>
<accession>A0ABS6W2A6</accession>
<sequence length="120" mass="13817">MKKLFAICVMLIAFNSYSQDTIQITIEQAKDAIVAKQQNLTLNKKLMILENGYANLEDHLRLMQEALDTEQMKFNLLQENYTILETQYEAEKTIKKPSSWWEFVLIGLGAFGFGFMIGSL</sequence>
<keyword evidence="1" id="KW-1133">Transmembrane helix</keyword>
<keyword evidence="4" id="KW-1185">Reference proteome</keyword>
<evidence type="ECO:0000313" key="4">
    <source>
        <dbReference type="Proteomes" id="UP000719267"/>
    </source>
</evidence>
<organism evidence="3 4">
    <name type="scientific">Mesonia aestuariivivens</name>
    <dbReference type="NCBI Taxonomy" id="2796128"/>
    <lineage>
        <taxon>Bacteria</taxon>
        <taxon>Pseudomonadati</taxon>
        <taxon>Bacteroidota</taxon>
        <taxon>Flavobacteriia</taxon>
        <taxon>Flavobacteriales</taxon>
        <taxon>Flavobacteriaceae</taxon>
        <taxon>Mesonia</taxon>
    </lineage>
</organism>
<feature type="signal peptide" evidence="2">
    <location>
        <begin position="1"/>
        <end position="18"/>
    </location>
</feature>
<feature type="chain" id="PRO_5045403788" evidence="2">
    <location>
        <begin position="19"/>
        <end position="120"/>
    </location>
</feature>
<name>A0ABS6W2A6_9FLAO</name>
<dbReference type="Proteomes" id="UP000719267">
    <property type="component" value="Unassembled WGS sequence"/>
</dbReference>
<keyword evidence="1" id="KW-0472">Membrane</keyword>
<proteinExistence type="predicted"/>
<feature type="transmembrane region" description="Helical" evidence="1">
    <location>
        <begin position="100"/>
        <end position="118"/>
    </location>
</feature>
<keyword evidence="2" id="KW-0732">Signal</keyword>